<evidence type="ECO:0000256" key="11">
    <source>
        <dbReference type="ARBA" id="ARBA00023242"/>
    </source>
</evidence>
<dbReference type="GO" id="GO:0005730">
    <property type="term" value="C:nucleolus"/>
    <property type="evidence" value="ECO:0007669"/>
    <property type="project" value="TreeGrafter"/>
</dbReference>
<dbReference type="AlphaFoldDB" id="A0A194PSE9"/>
<dbReference type="Proteomes" id="UP000053268">
    <property type="component" value="Unassembled WGS sequence"/>
</dbReference>
<dbReference type="PANTHER" id="PTHR13096">
    <property type="entry name" value="MINA53 MYC INDUCED NUCLEAR ANTIGEN"/>
    <property type="match status" value="1"/>
</dbReference>
<dbReference type="GO" id="GO:0032259">
    <property type="term" value="P:methylation"/>
    <property type="evidence" value="ECO:0007669"/>
    <property type="project" value="UniProtKB-KW"/>
</dbReference>
<comment type="function">
    <text evidence="12">Oxygenase that can act as both a histone lysine demethylase and a ribosomal histidine hydroxylase.</text>
</comment>
<organism evidence="14 15">
    <name type="scientific">Papilio xuthus</name>
    <name type="common">Asian swallowtail butterfly</name>
    <dbReference type="NCBI Taxonomy" id="66420"/>
    <lineage>
        <taxon>Eukaryota</taxon>
        <taxon>Metazoa</taxon>
        <taxon>Ecdysozoa</taxon>
        <taxon>Arthropoda</taxon>
        <taxon>Hexapoda</taxon>
        <taxon>Insecta</taxon>
        <taxon>Pterygota</taxon>
        <taxon>Neoptera</taxon>
        <taxon>Endopterygota</taxon>
        <taxon>Lepidoptera</taxon>
        <taxon>Glossata</taxon>
        <taxon>Ditrysia</taxon>
        <taxon>Papilionoidea</taxon>
        <taxon>Papilionidae</taxon>
        <taxon>Papilioninae</taxon>
        <taxon>Papilio</taxon>
    </lineage>
</organism>
<dbReference type="STRING" id="66420.A0A194PSE9"/>
<dbReference type="InterPro" id="IPR039994">
    <property type="entry name" value="NO66-like"/>
</dbReference>
<evidence type="ECO:0000256" key="5">
    <source>
        <dbReference type="ARBA" id="ARBA00022853"/>
    </source>
</evidence>
<dbReference type="GO" id="GO:0008168">
    <property type="term" value="F:methyltransferase activity"/>
    <property type="evidence" value="ECO:0007669"/>
    <property type="project" value="UniProtKB-KW"/>
</dbReference>
<evidence type="ECO:0000256" key="4">
    <source>
        <dbReference type="ARBA" id="ARBA00022723"/>
    </source>
</evidence>
<evidence type="ECO:0000256" key="6">
    <source>
        <dbReference type="ARBA" id="ARBA00022964"/>
    </source>
</evidence>
<evidence type="ECO:0000313" key="14">
    <source>
        <dbReference type="EMBL" id="KPI95893.1"/>
    </source>
</evidence>
<keyword evidence="14" id="KW-0808">Transferase</keyword>
<comment type="cofactor">
    <cofactor evidence="12">
        <name>Fe(2+)</name>
        <dbReference type="ChEBI" id="CHEBI:29033"/>
    </cofactor>
    <text evidence="12">Binds 1 Fe(2+) ion per subunit.</text>
</comment>
<keyword evidence="9 12" id="KW-0805">Transcription regulation</keyword>
<keyword evidence="8 12" id="KW-0408">Iron</keyword>
<dbReference type="Pfam" id="PF21233">
    <property type="entry name" value="WHD_RIOX1"/>
    <property type="match status" value="1"/>
</dbReference>
<sequence>MYQKQSWADLFEKMLPAALEIAINEEPLFRQGLPFDIHDNFGLVHSDSTTPRRVEMEEFMKNLFHKIKTYLPMDGAVDQMCKKFQHDALPPVLSDTEKACTVYGDTAVMVENGKVINRVEMGLDTKIRLLRKNILRLVSEETIKIYFYNENSLEYHGNELSFMEISEEFAPAIETLITAYPEYVFIENLDVPNDDDKMQIADALWSRGLIMTEYPVDIVSD</sequence>
<keyword evidence="5" id="KW-0156">Chromatin regulator</keyword>
<keyword evidence="4 12" id="KW-0479">Metal-binding</keyword>
<evidence type="ECO:0000313" key="15">
    <source>
        <dbReference type="Proteomes" id="UP000053268"/>
    </source>
</evidence>
<evidence type="ECO:0000256" key="8">
    <source>
        <dbReference type="ARBA" id="ARBA00023004"/>
    </source>
</evidence>
<comment type="catalytic activity">
    <reaction evidence="12">
        <text>N(6),N(6)-dimethyl-L-lysyl(36)-[histone H3] + 2 2-oxoglutarate + 2 O2 = L-lysyl(36)-[histone H3] + 2 formaldehyde + 2 succinate + 2 CO2</text>
        <dbReference type="Rhea" id="RHEA:42032"/>
        <dbReference type="Rhea" id="RHEA-COMP:9785"/>
        <dbReference type="Rhea" id="RHEA-COMP:9787"/>
        <dbReference type="ChEBI" id="CHEBI:15379"/>
        <dbReference type="ChEBI" id="CHEBI:16526"/>
        <dbReference type="ChEBI" id="CHEBI:16810"/>
        <dbReference type="ChEBI" id="CHEBI:16842"/>
        <dbReference type="ChEBI" id="CHEBI:29969"/>
        <dbReference type="ChEBI" id="CHEBI:30031"/>
        <dbReference type="ChEBI" id="CHEBI:61976"/>
        <dbReference type="EC" id="1.14.11.27"/>
    </reaction>
</comment>
<dbReference type="Gene3D" id="1.10.10.1500">
    <property type="entry name" value="JmjC domain-containing ribosomal oxygenase (ROX), dimer domain"/>
    <property type="match status" value="1"/>
</dbReference>
<dbReference type="EMBL" id="KQ459595">
    <property type="protein sequence ID" value="KPI95893.1"/>
    <property type="molecule type" value="Genomic_DNA"/>
</dbReference>
<keyword evidence="3" id="KW-0678">Repressor</keyword>
<proteinExistence type="inferred from homology"/>
<reference evidence="14 15" key="1">
    <citation type="journal article" date="2015" name="Nat. Commun.">
        <title>Outbred genome sequencing and CRISPR/Cas9 gene editing in butterflies.</title>
        <authorList>
            <person name="Li X."/>
            <person name="Fan D."/>
            <person name="Zhang W."/>
            <person name="Liu G."/>
            <person name="Zhang L."/>
            <person name="Zhao L."/>
            <person name="Fang X."/>
            <person name="Chen L."/>
            <person name="Dong Y."/>
            <person name="Chen Y."/>
            <person name="Ding Y."/>
            <person name="Zhao R."/>
            <person name="Feng M."/>
            <person name="Zhu Y."/>
            <person name="Feng Y."/>
            <person name="Jiang X."/>
            <person name="Zhu D."/>
            <person name="Xiang H."/>
            <person name="Feng X."/>
            <person name="Li S."/>
            <person name="Wang J."/>
            <person name="Zhang G."/>
            <person name="Kronforst M.R."/>
            <person name="Wang W."/>
        </authorList>
    </citation>
    <scope>NUCLEOTIDE SEQUENCE [LARGE SCALE GENOMIC DNA]</scope>
    <source>
        <strain evidence="14">Ya'a_city_454_Px</strain>
        <tissue evidence="14">Whole body</tissue>
    </source>
</reference>
<name>A0A194PSE9_PAPXU</name>
<keyword evidence="7 12" id="KW-0560">Oxidoreductase</keyword>
<evidence type="ECO:0000256" key="10">
    <source>
        <dbReference type="ARBA" id="ARBA00023163"/>
    </source>
</evidence>
<accession>A0A194PSE9</accession>
<comment type="similarity">
    <text evidence="2">Belongs to the ROX family. NO66 subfamily.</text>
</comment>
<dbReference type="EC" id="1.14.11.27" evidence="12"/>
<dbReference type="InterPro" id="IPR049043">
    <property type="entry name" value="WHD_RIOX1"/>
</dbReference>
<keyword evidence="14" id="KW-0489">Methyltransferase</keyword>
<evidence type="ECO:0000256" key="1">
    <source>
        <dbReference type="ARBA" id="ARBA00004123"/>
    </source>
</evidence>
<keyword evidence="15" id="KW-1185">Reference proteome</keyword>
<evidence type="ECO:0000256" key="9">
    <source>
        <dbReference type="ARBA" id="ARBA00023015"/>
    </source>
</evidence>
<dbReference type="FunFam" id="1.10.10.1500:FF:000001">
    <property type="entry name" value="ribosomal oxygenase 1 isoform X1"/>
    <property type="match status" value="1"/>
</dbReference>
<dbReference type="GO" id="GO:0005506">
    <property type="term" value="F:iron ion binding"/>
    <property type="evidence" value="ECO:0007669"/>
    <property type="project" value="UniProtKB-UniRule"/>
</dbReference>
<dbReference type="PANTHER" id="PTHR13096:SF8">
    <property type="entry name" value="RIBOSOMAL OXYGENASE 1"/>
    <property type="match status" value="1"/>
</dbReference>
<keyword evidence="11 12" id="KW-0539">Nucleus</keyword>
<dbReference type="GO" id="GO:0140680">
    <property type="term" value="F:histone H3K36me/H3K36me2 demethylase activity"/>
    <property type="evidence" value="ECO:0007669"/>
    <property type="project" value="UniProtKB-EC"/>
</dbReference>
<gene>
    <name evidence="14" type="ORF">RR46_11606</name>
</gene>
<dbReference type="GO" id="GO:0032453">
    <property type="term" value="F:histone H3K4 demethylase activity"/>
    <property type="evidence" value="ECO:0007669"/>
    <property type="project" value="TreeGrafter"/>
</dbReference>
<dbReference type="Gene3D" id="3.90.930.40">
    <property type="match status" value="1"/>
</dbReference>
<evidence type="ECO:0000256" key="7">
    <source>
        <dbReference type="ARBA" id="ARBA00023002"/>
    </source>
</evidence>
<feature type="domain" description="RIOX1/NO66-like C-terminal winged helix" evidence="13">
    <location>
        <begin position="89"/>
        <end position="216"/>
    </location>
</feature>
<comment type="subcellular location">
    <subcellularLocation>
        <location evidence="1 12">Nucleus</location>
    </subcellularLocation>
</comment>
<evidence type="ECO:0000259" key="13">
    <source>
        <dbReference type="Pfam" id="PF21233"/>
    </source>
</evidence>
<evidence type="ECO:0000256" key="12">
    <source>
        <dbReference type="RuleBase" id="RU366061"/>
    </source>
</evidence>
<evidence type="ECO:0000256" key="3">
    <source>
        <dbReference type="ARBA" id="ARBA00022491"/>
    </source>
</evidence>
<keyword evidence="6 12" id="KW-0223">Dioxygenase</keyword>
<dbReference type="FunFam" id="3.90.930.40:FF:000001">
    <property type="entry name" value="ribosomal oxygenase 1 isoform X1"/>
    <property type="match status" value="1"/>
</dbReference>
<keyword evidence="10 12" id="KW-0804">Transcription</keyword>
<protein>
    <recommendedName>
        <fullName evidence="12">Bifunctional lysine-specific demethylase and histidyl-hydroxylase</fullName>
        <ecNumber evidence="12">1.14.11.27</ecNumber>
    </recommendedName>
</protein>
<evidence type="ECO:0000256" key="2">
    <source>
        <dbReference type="ARBA" id="ARBA00010309"/>
    </source>
</evidence>